<proteinExistence type="predicted"/>
<dbReference type="PANTHER" id="PTHR33969">
    <property type="entry name" value="SEGREGATION AND CONDENSATION PROTEIN A"/>
    <property type="match status" value="1"/>
</dbReference>
<dbReference type="PANTHER" id="PTHR33969:SF2">
    <property type="entry name" value="SEGREGATION AND CONDENSATION PROTEIN A"/>
    <property type="match status" value="1"/>
</dbReference>
<comment type="caution">
    <text evidence="1">The sequence shown here is derived from an EMBL/GenBank/DDBJ whole genome shotgun (WGS) entry which is preliminary data.</text>
</comment>
<evidence type="ECO:0000313" key="2">
    <source>
        <dbReference type="Proteomes" id="UP000722459"/>
    </source>
</evidence>
<dbReference type="EMBL" id="JABJNZ010000034">
    <property type="protein sequence ID" value="MBT4870412.1"/>
    <property type="molecule type" value="Genomic_DNA"/>
</dbReference>
<dbReference type="Proteomes" id="UP000722459">
    <property type="component" value="Unassembled WGS sequence"/>
</dbReference>
<reference evidence="1" key="1">
    <citation type="journal article" date="2021" name="ISME J.">
        <title>Mercury methylation by metabolically versatile and cosmopolitan marine bacteria.</title>
        <authorList>
            <person name="Lin H."/>
            <person name="Ascher D.B."/>
            <person name="Myung Y."/>
            <person name="Lamborg C.H."/>
            <person name="Hallam S.J."/>
            <person name="Gionfriddo C.M."/>
            <person name="Holt K.E."/>
            <person name="Moreau J.W."/>
        </authorList>
    </citation>
    <scope>NUCLEOTIDE SEQUENCE</scope>
    <source>
        <strain evidence="1">SI075_bin30</strain>
    </source>
</reference>
<organism evidence="1 2">
    <name type="scientific">Candidatus Iainarchaeum sp</name>
    <dbReference type="NCBI Taxonomy" id="3101447"/>
    <lineage>
        <taxon>Archaea</taxon>
        <taxon>Candidatus Iainarchaeota</taxon>
        <taxon>Candidatus Iainarchaeia</taxon>
        <taxon>Candidatus Iainarchaeales</taxon>
        <taxon>Candidatus Iainarchaeaceae</taxon>
        <taxon>Candidatus Iainarchaeum</taxon>
    </lineage>
</organism>
<dbReference type="AlphaFoldDB" id="A0A8T5GES8"/>
<protein>
    <submittedName>
        <fullName evidence="1">Segregation/condensation protein A</fullName>
    </submittedName>
</protein>
<accession>A0A8T5GES8</accession>
<dbReference type="InterPro" id="IPR023093">
    <property type="entry name" value="ScpA-like_C"/>
</dbReference>
<sequence>MPLPEEANSVASDNVEEAYERDYSQMDLVDLIDQPAWKTILISLVTSEKMDPWNIDVAELAEKYLKKVNELEHNNLRVPANAILACAILVKTKSKYLKLSSVDEEEEKEQITDEQKQMMLEELPDLMCNRSFREGRISLDELVESIEGIINKTTPKRVASRVVPKMELNFDTTSIEDKMGDVLNSIKERVDSQGVVRFKDLCEDELNSIVDTFLPVLFLMNGGKIIAYQEKFFGDIFIQLLQEETLSVKAKAS</sequence>
<dbReference type="Gene3D" id="1.10.10.580">
    <property type="entry name" value="Structural maintenance of chromosome 1. Chain E"/>
    <property type="match status" value="1"/>
</dbReference>
<dbReference type="Gene3D" id="6.10.250.2410">
    <property type="match status" value="1"/>
</dbReference>
<evidence type="ECO:0000313" key="1">
    <source>
        <dbReference type="EMBL" id="MBT4870412.1"/>
    </source>
</evidence>
<dbReference type="Pfam" id="PF02616">
    <property type="entry name" value="SMC_ScpA"/>
    <property type="match status" value="2"/>
</dbReference>
<gene>
    <name evidence="1" type="ORF">HON47_02470</name>
</gene>
<name>A0A8T5GES8_9ARCH</name>
<dbReference type="InterPro" id="IPR003768">
    <property type="entry name" value="ScpA"/>
</dbReference>